<feature type="domain" description="Filamentous haemagglutinin FhaB/tRNA nuclease CdiA-like TPS" evidence="3">
    <location>
        <begin position="102"/>
        <end position="222"/>
    </location>
</feature>
<dbReference type="SUPFAM" id="SSF51126">
    <property type="entry name" value="Pectin lyase-like"/>
    <property type="match status" value="1"/>
</dbReference>
<feature type="compositionally biased region" description="Polar residues" evidence="2">
    <location>
        <begin position="1253"/>
        <end position="1263"/>
    </location>
</feature>
<organism evidence="4 5">
    <name type="scientific">Haemophilus pittmaniae</name>
    <dbReference type="NCBI Taxonomy" id="249188"/>
    <lineage>
        <taxon>Bacteria</taxon>
        <taxon>Pseudomonadati</taxon>
        <taxon>Pseudomonadota</taxon>
        <taxon>Gammaproteobacteria</taxon>
        <taxon>Pasteurellales</taxon>
        <taxon>Pasteurellaceae</taxon>
        <taxon>Haemophilus</taxon>
    </lineage>
</organism>
<protein>
    <submittedName>
        <fullName evidence="4">Filamentous hemagglutinin outer membrane protein</fullName>
    </submittedName>
</protein>
<gene>
    <name evidence="4" type="primary">fhaB_2</name>
    <name evidence="4" type="ORF">NCTC13335_02018</name>
</gene>
<dbReference type="RefSeq" id="WP_115003615.1">
    <property type="nucleotide sequence ID" value="NZ_UGHS01000004.1"/>
</dbReference>
<dbReference type="Pfam" id="PF13018">
    <property type="entry name" value="ESPR"/>
    <property type="match status" value="1"/>
</dbReference>
<dbReference type="OrthoDB" id="2664633at2"/>
<feature type="region of interest" description="Disordered" evidence="2">
    <location>
        <begin position="1295"/>
        <end position="1333"/>
    </location>
</feature>
<evidence type="ECO:0000259" key="3">
    <source>
        <dbReference type="SMART" id="SM00912"/>
    </source>
</evidence>
<feature type="region of interest" description="Disordered" evidence="2">
    <location>
        <begin position="1233"/>
        <end position="1263"/>
    </location>
</feature>
<proteinExistence type="predicted"/>
<feature type="coiled-coil region" evidence="1">
    <location>
        <begin position="716"/>
        <end position="743"/>
    </location>
</feature>
<evidence type="ECO:0000256" key="1">
    <source>
        <dbReference type="SAM" id="Coils"/>
    </source>
</evidence>
<sequence>MNKHHYKVIFSRVLNQLVVVSELAKSAGKAAVDSVETHFSSNSNKINGLDANLGKTPLTGVAFALMLSLGFVWMPQAQAQEMAIRADKSAPGNQQPTVLKTTNGLPQVNIQTPSAGGVSRNQYTQFDVAEQGAILNNARKAAQTQMAGWVQGNPNLARGEAKVILNEVNSANPSRLKGYVEVAGKKADVVIANPNGIHCDGCGVINAGRATLTTGKAEVENGNLKGYRVQGGKVTVGEKGMDNRQADYTDIISEKAEIKGGVWSNNGIKVTTGKNKVDRTNDSVVYVGEQPAANNPTTPENQSTYSVDVSQLGGMYAEKIHLVDNGQGLGVRNSGHIGASAGDVKIDSQGRIVNEGHIQAQENALVAASELHNAQGASLVAHKGKASVSTKGEIKQNGQILAKKKIDIKSASLEQSVNGEIVGGDVRLETQGAVVNRGLINARHAEEGESPSKTVIKGSAIQNIGLGRIYGDKVALGTALLENLDEKDAEGNVVSATIAAREQLDVGAKRILNQSRFYTGNTDGATAMVSLGRFSIGDALDENDESTGKADKVENRSALMQGRGGVWRVGEVVQTNDFFETEVNVVSEKNVDRHYIVPKGESEQRFHLDMSLLQHYSGVRGKNGYRVKSLPSAVDKPKNGDVLSFLLPSVAICQDVNCDIQPETYYLPNDPAWKVFGIYTQQRNHIERVLSTAQVPVEPIKPSELANLANLDEAAKAAYQTQLNDYQQALKNYQLEKAEFDKTIKPLYVQWMKDNEAQFNALATAIENHNAAIAAYVERKIEDYWITNVNKEVIRATTVTQSQPAKIVMDGEMTVDTDKFTNDKSQVLLGGALHLLNAKIDNINAEGMQYTEAYGDKKYSRLLKRKSKTASGRNKYKRRETDETVGRLYTDSRTITLPVANVFTDYTFDAHELANENDRGMSLPSSSLYKVNPTSNNQVLVETDPQFTDRRKWLSSDYMFKMLRADPQNILKRLGDGYYEQQLIRNQLNQLTGRPFLDNYANFEAQYKALMDNAVTAAGQFHLMPGVALSKEQVQALTSDIVWFEPKTVTLKDGSQQVVLAPKVYLSKTRQEDIKNSGVDGRATLISADQIIIDTDKDVHNQAQMATRTLTYIQANNIHNDGKINGQQVALLAENDITGAGRFEADNALLLQAGKQIALNSTTATNEVKSGGYRNSQTHIDRQATVYVKGENGSLTLAAENIALNAVNVINDGKGQTRLHATDKLELGTVMEQSEQQLGGSSNHRKHEKATKAQVTRVHSQGDVTLQANTMTAEGTQLQSKGALQLSATEALRLGTTTENHSLEEYHKDKTKRLGGSESHESYLHTESQTQQATQLNGQSVKVAAGGDLTAVATQVLATGDLIFTAGGKLNLESAIDSEKRIEWEKHQKSGLTSGYSGGVARVGYEKSNHALDGQASEQQAKVAQLTSKNGDVMLLANKALTLDGSHLDAGGEMLLSGSEVKVNAVYDRSQSEQHSRTKVKGVGVRATIDEHAVKKQQYQDESANGSTQTLVGKIINFVEATDKANHQIANRVAGYGYRQQTESHHYAQSEIAKGAELSAKGNLTIQAREADISAQGGQYHAGKELQLNAKGNVLLEAAQSWQSSRNEQRRKGANYDGAQRADGMFGVYNDKSHGIGENSQQQGALMTAGGASSIVAQTGNISAQGLKLISEQNAQLQAGKDIRLTTAVEHINTDESSTKRAVGAAKVSDTERFFGYHRELSSKQQGQTVHSGSLISSLNGDVKVNAGGEYQQTSSELLAKNKISVDAASIKTDTVFNEQSLKSHESDLKIGNFTRVKSPIIDLINTIESTVKNKDASDRVKAANLMSIAAQGYNALELAKEVDISNWSKNPTDAGYLLRIETGTGFSHHRDNREGWEKISQANRMNAKDIELNAHSGKLDLTHTDLTSRDKTGQRLADSHISLYGRDGIDYQAGLDLGQYKGRQQNSGVEVGTAVSVGAKTGWSFYLQLGFGQGKQDSEFQTVRNSQIDTERLSLKTGDSTKSSPQANAHLRGVTAKARVIETDIQGDLTVESLQSHAKSKNTSSGLNLQVEGGFGSAWGASVGAQAAKGTTEYHQVLEQAGLFAEDHYNVKADNVHLKGAAITGQNPEANRLETNALTFEDIHNHSSSKASSGSLNLNLKQTADEQIDNKTGKVVKENAPDSTLVKGERSGGVNGGLPMSQSDSDSSLTKATLSEGTIILTKDTTPTATTAKALGINTELAQANPQVETPKDVNKQLDEQRQIREAAGHIQTAVNKYIDVQQKAIAKEIKVLQSQKEAAEAKGDSAQANALDEQILNARIRQDQWGTGGEYKRATEALTQAVLMGVSGGSAQAIAAAGASPYVNQVIKDVTKDIPSLNLPAHVIWGAIEAELMGGSATTGAISTAAGELGAAYLAEHIFGKKAAELSPEERSKVRDAAKAIAGIAGGLSSAMQGQDLVSSLNDTSVGLTVANNAVENNYLTANEAARKAELLMLIQRESNPEKKAKYQEELDSLVAKDIRTQKEIEDNCPKFGKSSSACQASIRDAENARRSYDASTDEYQPVGYTQGKRQYKNIFSNDYARTNEALAGKDSLTIQKEAFAIDVAKSKNTSPEQEYNWISNGIDLGWLGEFQGWGRAIKGLPKGANVNEKLPIVGKTKGYENHEVRISSGAENNTKSISLKEQLSNEMLKAQGTNLEKIDVIARVDVNGRVYVDTNQKARADKFSDPNKPTLIAENVAAKPPLKNGSPYPNSNMENAHAEIGAIQQAYDQGVTKGKSMVINVQGKDVCDYCKNDIAIAAEKAGLKSVTVHAIDNRTKLPKVYVWSKGQRSIKEPKNDK</sequence>
<dbReference type="Pfam" id="PF13332">
    <property type="entry name" value="Fil_haemagg_2"/>
    <property type="match status" value="3"/>
</dbReference>
<evidence type="ECO:0000313" key="5">
    <source>
        <dbReference type="Proteomes" id="UP000255264"/>
    </source>
</evidence>
<dbReference type="InterPro" id="IPR024973">
    <property type="entry name" value="ESPR"/>
</dbReference>
<dbReference type="EMBL" id="UGHS01000004">
    <property type="protein sequence ID" value="STO94101.1"/>
    <property type="molecule type" value="Genomic_DNA"/>
</dbReference>
<dbReference type="Pfam" id="PF24241">
    <property type="entry name" value="Deam_C"/>
    <property type="match status" value="1"/>
</dbReference>
<accession>A0A377J0R2</accession>
<keyword evidence="5" id="KW-1185">Reference proteome</keyword>
<keyword evidence="1" id="KW-0175">Coiled coil</keyword>
<evidence type="ECO:0000313" key="4">
    <source>
        <dbReference type="EMBL" id="STO94101.1"/>
    </source>
</evidence>
<dbReference type="InterPro" id="IPR012334">
    <property type="entry name" value="Pectin_lyas_fold"/>
</dbReference>
<dbReference type="InterPro" id="IPR057580">
    <property type="entry name" value="Deam_C"/>
</dbReference>
<dbReference type="InterPro" id="IPR011050">
    <property type="entry name" value="Pectin_lyase_fold/virulence"/>
</dbReference>
<dbReference type="GO" id="GO:0003824">
    <property type="term" value="F:catalytic activity"/>
    <property type="evidence" value="ECO:0007669"/>
    <property type="project" value="UniProtKB-ARBA"/>
</dbReference>
<name>A0A377J0R2_9PAST</name>
<evidence type="ECO:0000256" key="2">
    <source>
        <dbReference type="SAM" id="MobiDB-lite"/>
    </source>
</evidence>
<dbReference type="InterPro" id="IPR008638">
    <property type="entry name" value="FhaB/CdiA-like_TPS"/>
</dbReference>
<dbReference type="InterPro" id="IPR025157">
    <property type="entry name" value="Hemagglutinin_rpt"/>
</dbReference>
<dbReference type="SMART" id="SM00912">
    <property type="entry name" value="Haemagg_act"/>
    <property type="match status" value="1"/>
</dbReference>
<reference evidence="4 5" key="1">
    <citation type="submission" date="2018-06" db="EMBL/GenBank/DDBJ databases">
        <authorList>
            <consortium name="Pathogen Informatics"/>
            <person name="Doyle S."/>
        </authorList>
    </citation>
    <scope>NUCLEOTIDE SEQUENCE [LARGE SCALE GENOMIC DNA]</scope>
    <source>
        <strain evidence="4 5">NCTC13335</strain>
    </source>
</reference>
<feature type="compositionally biased region" description="Basic and acidic residues" evidence="2">
    <location>
        <begin position="2150"/>
        <end position="2161"/>
    </location>
</feature>
<dbReference type="Gene3D" id="2.160.20.10">
    <property type="entry name" value="Single-stranded right-handed beta-helix, Pectin lyase-like"/>
    <property type="match status" value="1"/>
</dbReference>
<dbReference type="Pfam" id="PF05860">
    <property type="entry name" value="TPS"/>
    <property type="match status" value="1"/>
</dbReference>
<feature type="compositionally biased region" description="Polar residues" evidence="2">
    <location>
        <begin position="1233"/>
        <end position="1242"/>
    </location>
</feature>
<feature type="compositionally biased region" description="Polar residues" evidence="2">
    <location>
        <begin position="2181"/>
        <end position="2191"/>
    </location>
</feature>
<feature type="region of interest" description="Disordered" evidence="2">
    <location>
        <begin position="2150"/>
        <end position="2191"/>
    </location>
</feature>
<dbReference type="NCBIfam" id="TIGR01901">
    <property type="entry name" value="adhes_NPXG"/>
    <property type="match status" value="1"/>
</dbReference>
<dbReference type="Proteomes" id="UP000255264">
    <property type="component" value="Unassembled WGS sequence"/>
</dbReference>
<feature type="coiled-coil region" evidence="1">
    <location>
        <begin position="2264"/>
        <end position="2291"/>
    </location>
</feature>